<evidence type="ECO:0000313" key="4">
    <source>
        <dbReference type="Proteomes" id="UP000297720"/>
    </source>
</evidence>
<dbReference type="Proteomes" id="UP000297720">
    <property type="component" value="Unassembled WGS sequence"/>
</dbReference>
<evidence type="ECO:0000313" key="5">
    <source>
        <dbReference type="Proteomes" id="UP000297914"/>
    </source>
</evidence>
<dbReference type="OrthoDB" id="8560395at2"/>
<comment type="caution">
    <text evidence="3">The sequence shown here is derived from an EMBL/GenBank/DDBJ whole genome shotgun (WGS) entry which is preliminary data.</text>
</comment>
<keyword evidence="4" id="KW-1185">Reference proteome</keyword>
<dbReference type="NCBIfam" id="TIGR03765">
    <property type="entry name" value="ICE_PFL_4695"/>
    <property type="match status" value="1"/>
</dbReference>
<sequence length="193" mass="21613">MAICKTNHAMTVLGIMLSAIAGCAHADVPSPGIVIYQNEKAFPIKNWVDDQFYSDLKKPDSLDQIKTNLKTAMENFKPSSAALPRIFPIEPKLIKPVVLPGTQMLKELPDLPQPLFVIGTDEYSIRWFQANRKVLEQYGSSGVLTKVRNQTEWEYMQKLVAPMQLWPMNADALADQLGAPGYPIMITKSGFFQ</sequence>
<dbReference type="Pfam" id="PF11072">
    <property type="entry name" value="DUF2859"/>
    <property type="match status" value="1"/>
</dbReference>
<name>A0A5F0K8P4_9GAMM</name>
<dbReference type="RefSeq" id="WP_103829252.1">
    <property type="nucleotide sequence ID" value="NZ_QORK01000032.1"/>
</dbReference>
<keyword evidence="1" id="KW-0732">Signal</keyword>
<gene>
    <name evidence="2" type="ORF">DRM93_14600</name>
    <name evidence="3" type="ORF">DRM94_14600</name>
</gene>
<evidence type="ECO:0000256" key="1">
    <source>
        <dbReference type="SAM" id="SignalP"/>
    </source>
</evidence>
<organism evidence="3 5">
    <name type="scientific">Aeromonas taiwanensis</name>
    <dbReference type="NCBI Taxonomy" id="633417"/>
    <lineage>
        <taxon>Bacteria</taxon>
        <taxon>Pseudomonadati</taxon>
        <taxon>Pseudomonadota</taxon>
        <taxon>Gammaproteobacteria</taxon>
        <taxon>Aeromonadales</taxon>
        <taxon>Aeromonadaceae</taxon>
        <taxon>Aeromonas</taxon>
    </lineage>
</organism>
<feature type="signal peptide" evidence="1">
    <location>
        <begin position="1"/>
        <end position="26"/>
    </location>
</feature>
<dbReference type="PROSITE" id="PS51257">
    <property type="entry name" value="PROKAR_LIPOPROTEIN"/>
    <property type="match status" value="1"/>
</dbReference>
<evidence type="ECO:0000313" key="3">
    <source>
        <dbReference type="EMBL" id="TFF77723.1"/>
    </source>
</evidence>
<proteinExistence type="predicted"/>
<dbReference type="Proteomes" id="UP000297914">
    <property type="component" value="Unassembled WGS sequence"/>
</dbReference>
<dbReference type="EMBL" id="QORL01000032">
    <property type="protein sequence ID" value="TFF73715.1"/>
    <property type="molecule type" value="Genomic_DNA"/>
</dbReference>
<dbReference type="InterPro" id="IPR021300">
    <property type="entry name" value="Integr_conj_element_PFL4695"/>
</dbReference>
<feature type="chain" id="PRO_5044621215" evidence="1">
    <location>
        <begin position="27"/>
        <end position="193"/>
    </location>
</feature>
<protein>
    <submittedName>
        <fullName evidence="3">Integrating conjugative element protein</fullName>
    </submittedName>
</protein>
<evidence type="ECO:0000313" key="2">
    <source>
        <dbReference type="EMBL" id="TFF73715.1"/>
    </source>
</evidence>
<dbReference type="EMBL" id="QORK01000032">
    <property type="protein sequence ID" value="TFF77723.1"/>
    <property type="molecule type" value="Genomic_DNA"/>
</dbReference>
<accession>A0A5F0K8P4</accession>
<dbReference type="AlphaFoldDB" id="A0A5F0K8P4"/>
<reference evidence="3 5" key="1">
    <citation type="submission" date="2018-06" db="EMBL/GenBank/DDBJ databases">
        <title>Occurrence of a novel blaKPC-2- and qnrS2- harbouring IncP6 plasmid from Aeromonas taiwanensis isolates recovered from the river sediments.</title>
        <authorList>
            <person name="Zheng B."/>
            <person name="Yu X."/>
            <person name="Xiao Y."/>
        </authorList>
    </citation>
    <scope>NUCLEOTIDE SEQUENCE [LARGE SCALE GENOMIC DNA]</scope>
    <source>
        <strain evidence="2 4">1713</strain>
        <strain evidence="3 5">198</strain>
    </source>
</reference>